<dbReference type="GO" id="GO:0006313">
    <property type="term" value="P:DNA transposition"/>
    <property type="evidence" value="ECO:0007669"/>
    <property type="project" value="InterPro"/>
</dbReference>
<keyword evidence="2" id="KW-1185">Reference proteome</keyword>
<reference evidence="1 2" key="1">
    <citation type="submission" date="2019-02" db="EMBL/GenBank/DDBJ databases">
        <title>Deep-cultivation of Planctomycetes and their phenomic and genomic characterization uncovers novel biology.</title>
        <authorList>
            <person name="Wiegand S."/>
            <person name="Jogler M."/>
            <person name="Boedeker C."/>
            <person name="Pinto D."/>
            <person name="Vollmers J."/>
            <person name="Rivas-Marin E."/>
            <person name="Kohn T."/>
            <person name="Peeters S.H."/>
            <person name="Heuer A."/>
            <person name="Rast P."/>
            <person name="Oberbeckmann S."/>
            <person name="Bunk B."/>
            <person name="Jeske O."/>
            <person name="Meyerdierks A."/>
            <person name="Storesund J.E."/>
            <person name="Kallscheuer N."/>
            <person name="Luecker S."/>
            <person name="Lage O.M."/>
            <person name="Pohl T."/>
            <person name="Merkel B.J."/>
            <person name="Hornburger P."/>
            <person name="Mueller R.-W."/>
            <person name="Bruemmer F."/>
            <person name="Labrenz M."/>
            <person name="Spormann A.M."/>
            <person name="Op Den Camp H."/>
            <person name="Overmann J."/>
            <person name="Amann R."/>
            <person name="Jetten M.S.M."/>
            <person name="Mascher T."/>
            <person name="Medema M.H."/>
            <person name="Devos D.P."/>
            <person name="Kaster A.-K."/>
            <person name="Ovreas L."/>
            <person name="Rohde M."/>
            <person name="Galperin M.Y."/>
            <person name="Jogler C."/>
        </authorList>
    </citation>
    <scope>NUCLEOTIDE SEQUENCE [LARGE SCALE GENOMIC DNA]</scope>
    <source>
        <strain evidence="1 2">KOR42</strain>
    </source>
</reference>
<accession>A0A5C5UUV4</accession>
<dbReference type="EMBL" id="SIHI01000146">
    <property type="protein sequence ID" value="TWT29135.1"/>
    <property type="molecule type" value="Genomic_DNA"/>
</dbReference>
<gene>
    <name evidence="1" type="ORF">KOR42_55760</name>
</gene>
<dbReference type="SUPFAM" id="SSF143422">
    <property type="entry name" value="Transposase IS200-like"/>
    <property type="match status" value="1"/>
</dbReference>
<dbReference type="GO" id="GO:0004803">
    <property type="term" value="F:transposase activity"/>
    <property type="evidence" value="ECO:0007669"/>
    <property type="project" value="InterPro"/>
</dbReference>
<dbReference type="Proteomes" id="UP000317243">
    <property type="component" value="Unassembled WGS sequence"/>
</dbReference>
<dbReference type="AlphaFoldDB" id="A0A5C5UUV4"/>
<dbReference type="OrthoDB" id="9794403at2"/>
<evidence type="ECO:0008006" key="3">
    <source>
        <dbReference type="Google" id="ProtNLM"/>
    </source>
</evidence>
<name>A0A5C5UUV4_9PLAN</name>
<protein>
    <recommendedName>
        <fullName evidence="3">Transposase IS200 like protein</fullName>
    </recommendedName>
</protein>
<comment type="caution">
    <text evidence="1">The sequence shown here is derived from an EMBL/GenBank/DDBJ whole genome shotgun (WGS) entry which is preliminary data.</text>
</comment>
<evidence type="ECO:0000313" key="2">
    <source>
        <dbReference type="Proteomes" id="UP000317243"/>
    </source>
</evidence>
<evidence type="ECO:0000313" key="1">
    <source>
        <dbReference type="EMBL" id="TWT29135.1"/>
    </source>
</evidence>
<dbReference type="InterPro" id="IPR036515">
    <property type="entry name" value="Transposase_17_sf"/>
</dbReference>
<proteinExistence type="predicted"/>
<dbReference type="GO" id="GO:0003677">
    <property type="term" value="F:DNA binding"/>
    <property type="evidence" value="ECO:0007669"/>
    <property type="project" value="InterPro"/>
</dbReference>
<dbReference type="RefSeq" id="WP_146512754.1">
    <property type="nucleotide sequence ID" value="NZ_SIHI01000146.1"/>
</dbReference>
<organism evidence="1 2">
    <name type="scientific">Thalassoglobus neptunius</name>
    <dbReference type="NCBI Taxonomy" id="1938619"/>
    <lineage>
        <taxon>Bacteria</taxon>
        <taxon>Pseudomonadati</taxon>
        <taxon>Planctomycetota</taxon>
        <taxon>Planctomycetia</taxon>
        <taxon>Planctomycetales</taxon>
        <taxon>Planctomycetaceae</taxon>
        <taxon>Thalassoglobus</taxon>
    </lineage>
</organism>
<sequence>MKSRNYLSKTSLRGLGWVALQKELLSRVPGAMPSLAWACFDRREMVKLEMHSGHRKTRRVYNTDGDAHLLTISCFRRLPLLNKSRTCQWMVDGIGLARKKNPFDLWGWGIMPEQVHLILMPHANVRMSMTRSIQDDSTDQFLHAVARVGMAPWLRRELEIYHFGRK</sequence>
<dbReference type="Gene3D" id="3.30.70.1290">
    <property type="entry name" value="Transposase IS200-like"/>
    <property type="match status" value="1"/>
</dbReference>